<evidence type="ECO:0000313" key="3">
    <source>
        <dbReference type="Proteomes" id="UP001172101"/>
    </source>
</evidence>
<organism evidence="2 3">
    <name type="scientific">Lasiosphaeria miniovina</name>
    <dbReference type="NCBI Taxonomy" id="1954250"/>
    <lineage>
        <taxon>Eukaryota</taxon>
        <taxon>Fungi</taxon>
        <taxon>Dikarya</taxon>
        <taxon>Ascomycota</taxon>
        <taxon>Pezizomycotina</taxon>
        <taxon>Sordariomycetes</taxon>
        <taxon>Sordariomycetidae</taxon>
        <taxon>Sordariales</taxon>
        <taxon>Lasiosphaeriaceae</taxon>
        <taxon>Lasiosphaeria</taxon>
    </lineage>
</organism>
<keyword evidence="1" id="KW-0812">Transmembrane</keyword>
<dbReference type="RefSeq" id="XP_060290850.1">
    <property type="nucleotide sequence ID" value="XM_060443156.1"/>
</dbReference>
<sequence>MPPFLFPPCRLDFLGQTPNQAEEGKWITFLVSQFSCAVFLFQGLAVALLYAHYGSIRWHKCGKLMAHWAFVRFLLASLSVMHTTTSALTQPWP</sequence>
<keyword evidence="1" id="KW-0472">Membrane</keyword>
<protein>
    <submittedName>
        <fullName evidence="2">Uncharacterized protein</fullName>
    </submittedName>
</protein>
<dbReference type="Proteomes" id="UP001172101">
    <property type="component" value="Unassembled WGS sequence"/>
</dbReference>
<keyword evidence="3" id="KW-1185">Reference proteome</keyword>
<comment type="caution">
    <text evidence="2">The sequence shown here is derived from an EMBL/GenBank/DDBJ whole genome shotgun (WGS) entry which is preliminary data.</text>
</comment>
<dbReference type="EMBL" id="JAUIRO010000008">
    <property type="protein sequence ID" value="KAK0703991.1"/>
    <property type="molecule type" value="Genomic_DNA"/>
</dbReference>
<evidence type="ECO:0000313" key="2">
    <source>
        <dbReference type="EMBL" id="KAK0703991.1"/>
    </source>
</evidence>
<feature type="transmembrane region" description="Helical" evidence="1">
    <location>
        <begin position="64"/>
        <end position="83"/>
    </location>
</feature>
<proteinExistence type="predicted"/>
<keyword evidence="1" id="KW-1133">Transmembrane helix</keyword>
<name>A0AA39ZUV6_9PEZI</name>
<accession>A0AA39ZUV6</accession>
<dbReference type="AlphaFoldDB" id="A0AA39ZUV6"/>
<reference evidence="2" key="1">
    <citation type="submission" date="2023-06" db="EMBL/GenBank/DDBJ databases">
        <title>Genome-scale phylogeny and comparative genomics of the fungal order Sordariales.</title>
        <authorList>
            <consortium name="Lawrence Berkeley National Laboratory"/>
            <person name="Hensen N."/>
            <person name="Bonometti L."/>
            <person name="Westerberg I."/>
            <person name="Brannstrom I.O."/>
            <person name="Guillou S."/>
            <person name="Cros-Aarteil S."/>
            <person name="Calhoun S."/>
            <person name="Haridas S."/>
            <person name="Kuo A."/>
            <person name="Mondo S."/>
            <person name="Pangilinan J."/>
            <person name="Riley R."/>
            <person name="LaButti K."/>
            <person name="Andreopoulos B."/>
            <person name="Lipzen A."/>
            <person name="Chen C."/>
            <person name="Yanf M."/>
            <person name="Daum C."/>
            <person name="Ng V."/>
            <person name="Clum A."/>
            <person name="Steindorff A."/>
            <person name="Ohm R."/>
            <person name="Martin F."/>
            <person name="Silar P."/>
            <person name="Natvig D."/>
            <person name="Lalanne C."/>
            <person name="Gautier V."/>
            <person name="Ament-velasquez S.L."/>
            <person name="Kruys A."/>
            <person name="Hutchinson M.I."/>
            <person name="Powell A.J."/>
            <person name="Barry K."/>
            <person name="Miller A.N."/>
            <person name="Grigoriev I.V."/>
            <person name="Debuchy R."/>
            <person name="Gladieux P."/>
            <person name="Thoren M.H."/>
            <person name="Johannesson H."/>
        </authorList>
    </citation>
    <scope>NUCLEOTIDE SEQUENCE</scope>
    <source>
        <strain evidence="2">SMH2392-1A</strain>
    </source>
</reference>
<gene>
    <name evidence="2" type="ORF">B0T26DRAFT_733548</name>
</gene>
<dbReference type="GeneID" id="85326426"/>
<evidence type="ECO:0000256" key="1">
    <source>
        <dbReference type="SAM" id="Phobius"/>
    </source>
</evidence>
<feature type="transmembrane region" description="Helical" evidence="1">
    <location>
        <begin position="26"/>
        <end position="52"/>
    </location>
</feature>